<keyword evidence="2" id="KW-1185">Reference proteome</keyword>
<feature type="non-terminal residue" evidence="1">
    <location>
        <position position="243"/>
    </location>
</feature>
<dbReference type="Proteomes" id="UP000410492">
    <property type="component" value="Unassembled WGS sequence"/>
</dbReference>
<reference evidence="1 2" key="1">
    <citation type="submission" date="2019-01" db="EMBL/GenBank/DDBJ databases">
        <authorList>
            <person name="Sayadi A."/>
        </authorList>
    </citation>
    <scope>NUCLEOTIDE SEQUENCE [LARGE SCALE GENOMIC DNA]</scope>
</reference>
<dbReference type="AlphaFoldDB" id="A0A653DAP0"/>
<name>A0A653DAP0_CALMS</name>
<dbReference type="OrthoDB" id="6772146at2759"/>
<proteinExistence type="predicted"/>
<gene>
    <name evidence="1" type="ORF">CALMAC_LOCUS15904</name>
</gene>
<evidence type="ECO:0000313" key="1">
    <source>
        <dbReference type="EMBL" id="VEN57244.1"/>
    </source>
</evidence>
<evidence type="ECO:0000313" key="2">
    <source>
        <dbReference type="Proteomes" id="UP000410492"/>
    </source>
</evidence>
<dbReference type="PANTHER" id="PTHR10773">
    <property type="entry name" value="DNA-DIRECTED RNA POLYMERASES I, II, AND III SUBUNIT RPABC2"/>
    <property type="match status" value="1"/>
</dbReference>
<accession>A0A653DAP0</accession>
<dbReference type="EMBL" id="CAACVG010011025">
    <property type="protein sequence ID" value="VEN57244.1"/>
    <property type="molecule type" value="Genomic_DNA"/>
</dbReference>
<dbReference type="PANTHER" id="PTHR10773:SF19">
    <property type="match status" value="1"/>
</dbReference>
<protein>
    <submittedName>
        <fullName evidence="1">Uncharacterized protein</fullName>
    </submittedName>
</protein>
<sequence>MCWDHAMEETENCRDHGRANVIAHEAPEPFRLDGNDLTDVGTHDVRNAQPEAFSVEGAGQEIQVSKKKKINKAKQAKELRNSGQEYVGVKTKKIVTAKKIKGRCNGEKCRVMGKACEQISDELRQIIFDPYHGLGDLIRQRLFLIRHVDIITKKKTTKIGNSRRQFSRVYHFTVNNRKLIVCKYFFLNTLGIPERSLRTALEKVNETGVMEGEKRGGRRRPLECLEREKQNRVNIANHIDRYP</sequence>
<organism evidence="1 2">
    <name type="scientific">Callosobruchus maculatus</name>
    <name type="common">Southern cowpea weevil</name>
    <name type="synonym">Pulse bruchid</name>
    <dbReference type="NCBI Taxonomy" id="64391"/>
    <lineage>
        <taxon>Eukaryota</taxon>
        <taxon>Metazoa</taxon>
        <taxon>Ecdysozoa</taxon>
        <taxon>Arthropoda</taxon>
        <taxon>Hexapoda</taxon>
        <taxon>Insecta</taxon>
        <taxon>Pterygota</taxon>
        <taxon>Neoptera</taxon>
        <taxon>Endopterygota</taxon>
        <taxon>Coleoptera</taxon>
        <taxon>Polyphaga</taxon>
        <taxon>Cucujiformia</taxon>
        <taxon>Chrysomeloidea</taxon>
        <taxon>Chrysomelidae</taxon>
        <taxon>Bruchinae</taxon>
        <taxon>Bruchini</taxon>
        <taxon>Callosobruchus</taxon>
    </lineage>
</organism>